<dbReference type="EMBL" id="QUSW01000005">
    <property type="protein sequence ID" value="RQP23151.1"/>
    <property type="molecule type" value="Genomic_DNA"/>
</dbReference>
<protein>
    <submittedName>
        <fullName evidence="1">Uncharacterized protein</fullName>
    </submittedName>
</protein>
<reference evidence="1 2" key="1">
    <citation type="submission" date="2018-08" db="EMBL/GenBank/DDBJ databases">
        <authorList>
            <person name="Khan S.A."/>
            <person name="Jeon C.O."/>
            <person name="Chun B.H."/>
            <person name="Jeong S.E."/>
        </authorList>
    </citation>
    <scope>NUCLEOTIDE SEQUENCE [LARGE SCALE GENOMIC DNA]</scope>
    <source>
        <strain evidence="1 2">S-16</strain>
    </source>
</reference>
<evidence type="ECO:0000313" key="2">
    <source>
        <dbReference type="Proteomes" id="UP000267464"/>
    </source>
</evidence>
<organism evidence="1 2">
    <name type="scientific">Piscinibacter terrae</name>
    <dbReference type="NCBI Taxonomy" id="2496871"/>
    <lineage>
        <taxon>Bacteria</taxon>
        <taxon>Pseudomonadati</taxon>
        <taxon>Pseudomonadota</taxon>
        <taxon>Betaproteobacteria</taxon>
        <taxon>Burkholderiales</taxon>
        <taxon>Sphaerotilaceae</taxon>
        <taxon>Piscinibacter</taxon>
    </lineage>
</organism>
<comment type="caution">
    <text evidence="1">The sequence shown here is derived from an EMBL/GenBank/DDBJ whole genome shotgun (WGS) entry which is preliminary data.</text>
</comment>
<keyword evidence="2" id="KW-1185">Reference proteome</keyword>
<accession>A0A3N7HQU6</accession>
<dbReference type="Proteomes" id="UP000267464">
    <property type="component" value="Unassembled WGS sequence"/>
</dbReference>
<proteinExistence type="predicted"/>
<name>A0A3N7HQU6_9BURK</name>
<evidence type="ECO:0000313" key="1">
    <source>
        <dbReference type="EMBL" id="RQP23151.1"/>
    </source>
</evidence>
<gene>
    <name evidence="1" type="ORF">DZC73_18720</name>
</gene>
<dbReference type="AlphaFoldDB" id="A0A3N7HQU6"/>
<reference evidence="1 2" key="2">
    <citation type="submission" date="2018-12" db="EMBL/GenBank/DDBJ databases">
        <title>Rhizobacter gummiphilus sp. nov., a rubber-degrading bacterium isolated from the soil of a botanical garden in Japan.</title>
        <authorList>
            <person name="Shunsuke S.S."/>
        </authorList>
    </citation>
    <scope>NUCLEOTIDE SEQUENCE [LARGE SCALE GENOMIC DNA]</scope>
    <source>
        <strain evidence="1 2">S-16</strain>
    </source>
</reference>
<sequence>MTWAGYAVAQDKAPLPPLKDGWSRLQLETYTSGCTLTIMLPARRDYAAAAERSGNPSPKPFPEEQLRASVEPMCACLGLRAAQTWTLAEYMVDSTAKSKPFIEEAIAGGQCKPEGILGEALAAKRPKKA</sequence>